<keyword evidence="5" id="KW-1185">Reference proteome</keyword>
<proteinExistence type="predicted"/>
<evidence type="ECO:0000313" key="5">
    <source>
        <dbReference type="Proteomes" id="UP001165393"/>
    </source>
</evidence>
<accession>A0AA41W671</accession>
<dbReference type="InterPro" id="IPR029044">
    <property type="entry name" value="Nucleotide-diphossugar_trans"/>
</dbReference>
<evidence type="ECO:0000259" key="3">
    <source>
        <dbReference type="Pfam" id="PF00535"/>
    </source>
</evidence>
<dbReference type="GO" id="GO:0016758">
    <property type="term" value="F:hexosyltransferase activity"/>
    <property type="evidence" value="ECO:0007669"/>
    <property type="project" value="UniProtKB-ARBA"/>
</dbReference>
<dbReference type="InterPro" id="IPR001173">
    <property type="entry name" value="Glyco_trans_2-like"/>
</dbReference>
<dbReference type="SUPFAM" id="SSF53448">
    <property type="entry name" value="Nucleotide-diphospho-sugar transferases"/>
    <property type="match status" value="1"/>
</dbReference>
<keyword evidence="1" id="KW-0328">Glycosyltransferase</keyword>
<reference evidence="4 5" key="1">
    <citation type="journal article" date="2013" name="Antonie Van Leeuwenhoek">
        <title>Echinimonas agarilytica gen. nov., sp. nov., a new gammaproteobacterium isolated from the sea urchin Strongylocentrotus intermedius.</title>
        <authorList>
            <person name="Nedashkovskaya O.I."/>
            <person name="Stenkova A.M."/>
            <person name="Zhukova N.V."/>
            <person name="Van Trappen S."/>
            <person name="Lee J.S."/>
            <person name="Kim S.B."/>
        </authorList>
    </citation>
    <scope>NUCLEOTIDE SEQUENCE [LARGE SCALE GENOMIC DNA]</scope>
    <source>
        <strain evidence="4 5">KMM 6351</strain>
    </source>
</reference>
<sequence>MKSKSPLVSVIVPVYNAEKWIDECLSSLLNQSMIQLEVILVLDAPTDSSVEHVARFCQRDPQRFRMIELASNMGVSAARNIGMKAAKGQYIGFVDSDDWVQPNMFESMYLAAVEKESDIVSCQIKTFELCQSGWVFKAMPLHAQYENTFVTNKLFRRAFLIAEGICFYTNVIFEDEPFVYTARFSGQNYVELEQHFYNYRMNPEGQCRNANKSRFNLYDKELMLARFMADIESRGNLDEHSSEMMECLANHALSALYYDITLIDLVGYFRFIDHLVTRHRLVERKGFDDNDYRISRFLRFRRKPLLIAALALWARGKYRWERLSLSFKPQKPVEVIA</sequence>
<dbReference type="Gene3D" id="3.90.550.10">
    <property type="entry name" value="Spore Coat Polysaccharide Biosynthesis Protein SpsA, Chain A"/>
    <property type="match status" value="1"/>
</dbReference>
<protein>
    <submittedName>
        <fullName evidence="4">Glycosyltransferase</fullName>
    </submittedName>
</protein>
<dbReference type="PANTHER" id="PTHR22916">
    <property type="entry name" value="GLYCOSYLTRANSFERASE"/>
    <property type="match status" value="1"/>
</dbReference>
<comment type="caution">
    <text evidence="4">The sequence shown here is derived from an EMBL/GenBank/DDBJ whole genome shotgun (WGS) entry which is preliminary data.</text>
</comment>
<evidence type="ECO:0000256" key="1">
    <source>
        <dbReference type="ARBA" id="ARBA00022676"/>
    </source>
</evidence>
<gene>
    <name evidence="4" type="ORF">NAF29_07620</name>
</gene>
<dbReference type="EMBL" id="JAMQGP010000003">
    <property type="protein sequence ID" value="MCM2679535.1"/>
    <property type="molecule type" value="Genomic_DNA"/>
</dbReference>
<dbReference type="RefSeq" id="WP_251260984.1">
    <property type="nucleotide sequence ID" value="NZ_JAMQGP010000003.1"/>
</dbReference>
<evidence type="ECO:0000313" key="4">
    <source>
        <dbReference type="EMBL" id="MCM2679535.1"/>
    </source>
</evidence>
<name>A0AA41W671_9GAMM</name>
<evidence type="ECO:0000256" key="2">
    <source>
        <dbReference type="ARBA" id="ARBA00022679"/>
    </source>
</evidence>
<dbReference type="Pfam" id="PF00535">
    <property type="entry name" value="Glycos_transf_2"/>
    <property type="match status" value="1"/>
</dbReference>
<keyword evidence="2" id="KW-0808">Transferase</keyword>
<dbReference type="CDD" id="cd00761">
    <property type="entry name" value="Glyco_tranf_GTA_type"/>
    <property type="match status" value="1"/>
</dbReference>
<organism evidence="4 5">
    <name type="scientific">Echinimonas agarilytica</name>
    <dbReference type="NCBI Taxonomy" id="1215918"/>
    <lineage>
        <taxon>Bacteria</taxon>
        <taxon>Pseudomonadati</taxon>
        <taxon>Pseudomonadota</taxon>
        <taxon>Gammaproteobacteria</taxon>
        <taxon>Alteromonadales</taxon>
        <taxon>Echinimonadaceae</taxon>
        <taxon>Echinimonas</taxon>
    </lineage>
</organism>
<dbReference type="Proteomes" id="UP001165393">
    <property type="component" value="Unassembled WGS sequence"/>
</dbReference>
<feature type="domain" description="Glycosyltransferase 2-like" evidence="3">
    <location>
        <begin position="9"/>
        <end position="162"/>
    </location>
</feature>
<dbReference type="AlphaFoldDB" id="A0AA41W671"/>
<dbReference type="PANTHER" id="PTHR22916:SF51">
    <property type="entry name" value="GLYCOSYLTRANSFERASE EPSH-RELATED"/>
    <property type="match status" value="1"/>
</dbReference>